<protein>
    <recommendedName>
        <fullName evidence="5">Flagellar hook-length control protein FliK</fullName>
    </recommendedName>
</protein>
<evidence type="ECO:0000313" key="4">
    <source>
        <dbReference type="Proteomes" id="UP000007150"/>
    </source>
</evidence>
<feature type="region of interest" description="Disordered" evidence="1">
    <location>
        <begin position="500"/>
        <end position="580"/>
    </location>
</feature>
<keyword evidence="4" id="KW-1185">Reference proteome</keyword>
<name>F6F071_SPHCR</name>
<feature type="compositionally biased region" description="Low complexity" evidence="1">
    <location>
        <begin position="138"/>
        <end position="153"/>
    </location>
</feature>
<feature type="region of interest" description="Disordered" evidence="1">
    <location>
        <begin position="129"/>
        <end position="311"/>
    </location>
</feature>
<sequence length="580" mass="59172">MSDVNMLTSLKALLFSSVSAQIPADGAVAPVEGAADFAKLLNGTMEAAPEEQESGATPGLPLAVVPTDAAEGEGVEIAPAATGGEAEHGEAEIPAPWPFGLANALRAVQSHRKDSLPLPPGLARKIEAAAEPAEEAAAETPAPVAVEEGAADATEQAVSKPVAGRPVKEPKLENAGPLPEEPVAEGSGEPVKAAKDDKDDKDDKVDKDKPKEQAAVAPLPPILVTAAQTPVPPPPAVPSQRETAPVKLDNGKNLPVEAPLLPQAAEQARAVEGSAQPAIDAEEPAGRPKGASVTVTADDAPASADLPAPAAANRGVKSEALALLQLVRDQVAARQPGTPVRAGESLAARAKAGRAVTGDAAPPNPAQPMLTDAAPQPPFAQPTAIPSAQPVVAPQPVADLSASLGAQMIDMGVSGQWIDGLARDIAGLSANGAQGRFQINADRLGAVQVDIRQGSDGAAVSLTVASEAAEMALRQDSDRLRLDAGLSAVRIAEVKIERAPPVAEAARPDSANQQNSQQHPSGWANNGQNMAQSQGQAQSQGRWRPQENNAFAAKNSADAAVLNHDETRRAGLDAVRARYA</sequence>
<feature type="compositionally biased region" description="Basic and acidic residues" evidence="1">
    <location>
        <begin position="192"/>
        <end position="212"/>
    </location>
</feature>
<feature type="compositionally biased region" description="Low complexity" evidence="1">
    <location>
        <begin position="297"/>
        <end position="311"/>
    </location>
</feature>
<feature type="compositionally biased region" description="Polar residues" evidence="1">
    <location>
        <begin position="510"/>
        <end position="520"/>
    </location>
</feature>
<reference evidence="3 4" key="1">
    <citation type="submission" date="2011-05" db="EMBL/GenBank/DDBJ databases">
        <title>Complete sequence of chromosome 1 of Sphingobium chlorophenolicum L-1.</title>
        <authorList>
            <consortium name="US DOE Joint Genome Institute"/>
            <person name="Lucas S."/>
            <person name="Han J."/>
            <person name="Lapidus A."/>
            <person name="Cheng J.-F."/>
            <person name="Goodwin L."/>
            <person name="Pitluck S."/>
            <person name="Peters L."/>
            <person name="Daligault H."/>
            <person name="Han C."/>
            <person name="Tapia R."/>
            <person name="Land M."/>
            <person name="Hauser L."/>
            <person name="Kyrpides N."/>
            <person name="Ivanova N."/>
            <person name="Pagani I."/>
            <person name="Turner P."/>
            <person name="Copley S."/>
            <person name="Woyke T."/>
        </authorList>
    </citation>
    <scope>NUCLEOTIDE SEQUENCE [LARGE SCALE GENOMIC DNA]</scope>
    <source>
        <strain evidence="3 4">L-1</strain>
    </source>
</reference>
<feature type="compositionally biased region" description="Low complexity" evidence="1">
    <location>
        <begin position="548"/>
        <end position="560"/>
    </location>
</feature>
<organism evidence="3 4">
    <name type="scientific">Sphingobium chlorophenolicum L-1</name>
    <dbReference type="NCBI Taxonomy" id="690566"/>
    <lineage>
        <taxon>Bacteria</taxon>
        <taxon>Pseudomonadati</taxon>
        <taxon>Pseudomonadota</taxon>
        <taxon>Alphaproteobacteria</taxon>
        <taxon>Sphingomonadales</taxon>
        <taxon>Sphingomonadaceae</taxon>
        <taxon>Sphingobium</taxon>
    </lineage>
</organism>
<evidence type="ECO:0000256" key="1">
    <source>
        <dbReference type="SAM" id="MobiDB-lite"/>
    </source>
</evidence>
<evidence type="ECO:0000313" key="3">
    <source>
        <dbReference type="EMBL" id="AEG50295.1"/>
    </source>
</evidence>
<dbReference type="InterPro" id="IPR038610">
    <property type="entry name" value="FliK-like_C_sf"/>
</dbReference>
<dbReference type="KEGG" id="sch:Sphch_2650"/>
<gene>
    <name evidence="3" type="ORF">Sphch_2650</name>
</gene>
<feature type="compositionally biased region" description="Low complexity" evidence="1">
    <location>
        <begin position="524"/>
        <end position="541"/>
    </location>
</feature>
<keyword evidence="2" id="KW-0732">Signal</keyword>
<proteinExistence type="predicted"/>
<dbReference type="STRING" id="690566.Sphch_2650"/>
<dbReference type="Gene3D" id="3.30.750.140">
    <property type="match status" value="1"/>
</dbReference>
<feature type="signal peptide" evidence="2">
    <location>
        <begin position="1"/>
        <end position="20"/>
    </location>
</feature>
<dbReference type="EMBL" id="CP002798">
    <property type="protein sequence ID" value="AEG50295.1"/>
    <property type="molecule type" value="Genomic_DNA"/>
</dbReference>
<accession>F6F071</accession>
<evidence type="ECO:0000256" key="2">
    <source>
        <dbReference type="SAM" id="SignalP"/>
    </source>
</evidence>
<dbReference type="Proteomes" id="UP000007150">
    <property type="component" value="Chromosome 1"/>
</dbReference>
<feature type="region of interest" description="Disordered" evidence="1">
    <location>
        <begin position="354"/>
        <end position="377"/>
    </location>
</feature>
<dbReference type="AlphaFoldDB" id="F6F071"/>
<dbReference type="HOGENOM" id="CLU_470018_0_0_5"/>
<feature type="chain" id="PRO_5003333957" description="Flagellar hook-length control protein FliK" evidence="2">
    <location>
        <begin position="21"/>
        <end position="580"/>
    </location>
</feature>
<evidence type="ECO:0008006" key="5">
    <source>
        <dbReference type="Google" id="ProtNLM"/>
    </source>
</evidence>